<feature type="domain" description="SAM-dependent MTase RsmB/NOP-type" evidence="6">
    <location>
        <begin position="142"/>
        <end position="465"/>
    </location>
</feature>
<organism evidence="7 8">
    <name type="scientific">Paralvinella palmiformis</name>
    <dbReference type="NCBI Taxonomy" id="53620"/>
    <lineage>
        <taxon>Eukaryota</taxon>
        <taxon>Metazoa</taxon>
        <taxon>Spiralia</taxon>
        <taxon>Lophotrochozoa</taxon>
        <taxon>Annelida</taxon>
        <taxon>Polychaeta</taxon>
        <taxon>Sedentaria</taxon>
        <taxon>Canalipalpata</taxon>
        <taxon>Terebellida</taxon>
        <taxon>Terebelliformia</taxon>
        <taxon>Alvinellidae</taxon>
        <taxon>Paralvinella</taxon>
    </lineage>
</organism>
<keyword evidence="2 5" id="KW-0808">Transferase</keyword>
<reference evidence="7" key="1">
    <citation type="journal article" date="2023" name="Mol. Biol. Evol.">
        <title>Third-Generation Sequencing Reveals the Adaptive Role of the Epigenome in Three Deep-Sea Polychaetes.</title>
        <authorList>
            <person name="Perez M."/>
            <person name="Aroh O."/>
            <person name="Sun Y."/>
            <person name="Lan Y."/>
            <person name="Juniper S.K."/>
            <person name="Young C.R."/>
            <person name="Angers B."/>
            <person name="Qian P.Y."/>
        </authorList>
    </citation>
    <scope>NUCLEOTIDE SEQUENCE</scope>
    <source>
        <strain evidence="7">P08H-3</strain>
    </source>
</reference>
<gene>
    <name evidence="7" type="ORF">LSH36_338g01025</name>
</gene>
<dbReference type="PANTHER" id="PTHR22807">
    <property type="entry name" value="NOP2 YEAST -RELATED NOL1/NOP2/FMU SUN DOMAIN-CONTAINING"/>
    <property type="match status" value="1"/>
</dbReference>
<evidence type="ECO:0000256" key="1">
    <source>
        <dbReference type="ARBA" id="ARBA00022603"/>
    </source>
</evidence>
<evidence type="ECO:0000256" key="5">
    <source>
        <dbReference type="PROSITE-ProRule" id="PRU01023"/>
    </source>
</evidence>
<keyword evidence="8" id="KW-1185">Reference proteome</keyword>
<feature type="binding site" evidence="5">
    <location>
        <position position="322"/>
    </location>
    <ligand>
        <name>S-adenosyl-L-methionine</name>
        <dbReference type="ChEBI" id="CHEBI:59789"/>
    </ligand>
</feature>
<comment type="similarity">
    <text evidence="5">Belongs to the class I-like SAM-binding methyltransferase superfamily. RsmB/NOP family.</text>
</comment>
<dbReference type="PANTHER" id="PTHR22807:SF34">
    <property type="entry name" value="TRNA (CYTOSINE(72)-C(5))-METHYLTRANSFERASE NSUN6"/>
    <property type="match status" value="1"/>
</dbReference>
<dbReference type="Proteomes" id="UP001208570">
    <property type="component" value="Unassembled WGS sequence"/>
</dbReference>
<sequence>MISPLELHPEVSKYVEESLFHEQMIKDYGEETCSSLFRHLLAYLSTPPSYTTLRINVLSASASDIRKQVEQILTKQYKKKDWPPPVIDVHPMIADMLVIRNDGPHDIKQVENEVIIDLSCGTAVLRGADIYIQGILAATPGMRVGDEVSVYVDLDRGCRKGLTKPYEGRKLFVGNGMALCSRQDVFCSKEKTSGVGIQMTKPLYQSPSLSGLIPDLVYPQNLPSIVCSHVLDPQPGELILDMCAAPGGKTSHIATLMRDKGRLVALDKSKNKTTKIRDCCQQWGLHSVEVYAFDATKCLDSSSVIEGAPPYPPNTFSRILLDAPCSGLGQRPSLKSHMTLAEVSSYPPLQRQLFSKAVELLAPGGILVYSTCTITVSENEDIVTWALKEFPDISLQSQSPHIGRSSWPHRLFTVRQCEMLQRFGLSWTKDLSHSSGNTSVDDASEAGDSVDSNTIGFFIAKFIKLQ</sequence>
<feature type="binding site" evidence="5">
    <location>
        <begin position="243"/>
        <end position="249"/>
    </location>
    <ligand>
        <name>S-adenosyl-L-methionine</name>
        <dbReference type="ChEBI" id="CHEBI:59789"/>
    </ligand>
</feature>
<proteinExistence type="inferred from homology"/>
<dbReference type="InterPro" id="IPR001678">
    <property type="entry name" value="MeTrfase_RsmB-F_NOP2_dom"/>
</dbReference>
<dbReference type="InterPro" id="IPR049560">
    <property type="entry name" value="MeTrfase_RsmB-F_NOP2_cat"/>
</dbReference>
<comment type="caution">
    <text evidence="7">The sequence shown here is derived from an EMBL/GenBank/DDBJ whole genome shotgun (WGS) entry which is preliminary data.</text>
</comment>
<accession>A0AAD9JFC6</accession>
<protein>
    <recommendedName>
        <fullName evidence="6">SAM-dependent MTase RsmB/NOP-type domain-containing protein</fullName>
    </recommendedName>
</protein>
<dbReference type="GO" id="GO:0001510">
    <property type="term" value="P:RNA methylation"/>
    <property type="evidence" value="ECO:0007669"/>
    <property type="project" value="InterPro"/>
</dbReference>
<name>A0AAD9JFC6_9ANNE</name>
<keyword evidence="1 5" id="KW-0489">Methyltransferase</keyword>
<dbReference type="InterPro" id="IPR036974">
    <property type="entry name" value="PUA_sf"/>
</dbReference>
<evidence type="ECO:0000313" key="7">
    <source>
        <dbReference type="EMBL" id="KAK2152149.1"/>
    </source>
</evidence>
<dbReference type="InterPro" id="IPR015947">
    <property type="entry name" value="PUA-like_sf"/>
</dbReference>
<dbReference type="GO" id="GO:0003723">
    <property type="term" value="F:RNA binding"/>
    <property type="evidence" value="ECO:0007669"/>
    <property type="project" value="UniProtKB-UniRule"/>
</dbReference>
<dbReference type="PRINTS" id="PR02008">
    <property type="entry name" value="RCMTFAMILY"/>
</dbReference>
<feature type="binding site" evidence="5">
    <location>
        <position position="294"/>
    </location>
    <ligand>
        <name>S-adenosyl-L-methionine</name>
        <dbReference type="ChEBI" id="CHEBI:59789"/>
    </ligand>
</feature>
<evidence type="ECO:0000313" key="8">
    <source>
        <dbReference type="Proteomes" id="UP001208570"/>
    </source>
</evidence>
<evidence type="ECO:0000256" key="3">
    <source>
        <dbReference type="ARBA" id="ARBA00022691"/>
    </source>
</evidence>
<dbReference type="SUPFAM" id="SSF53335">
    <property type="entry name" value="S-adenosyl-L-methionine-dependent methyltransferases"/>
    <property type="match status" value="1"/>
</dbReference>
<feature type="binding site" evidence="5">
    <location>
        <position position="267"/>
    </location>
    <ligand>
        <name>S-adenosyl-L-methionine</name>
        <dbReference type="ChEBI" id="CHEBI:59789"/>
    </ligand>
</feature>
<dbReference type="EMBL" id="JAODUP010000338">
    <property type="protein sequence ID" value="KAK2152149.1"/>
    <property type="molecule type" value="Genomic_DNA"/>
</dbReference>
<keyword evidence="4 5" id="KW-0694">RNA-binding</keyword>
<dbReference type="CDD" id="cd02440">
    <property type="entry name" value="AdoMet_MTases"/>
    <property type="match status" value="1"/>
</dbReference>
<dbReference type="Gene3D" id="2.30.130.10">
    <property type="entry name" value="PUA domain"/>
    <property type="match status" value="1"/>
</dbReference>
<dbReference type="InterPro" id="IPR029063">
    <property type="entry name" value="SAM-dependent_MTases_sf"/>
</dbReference>
<dbReference type="PROSITE" id="PS51686">
    <property type="entry name" value="SAM_MT_RSMB_NOP"/>
    <property type="match status" value="1"/>
</dbReference>
<evidence type="ECO:0000256" key="4">
    <source>
        <dbReference type="ARBA" id="ARBA00022884"/>
    </source>
</evidence>
<dbReference type="Pfam" id="PF01189">
    <property type="entry name" value="Methyltr_RsmB-F"/>
    <property type="match status" value="1"/>
</dbReference>
<dbReference type="CDD" id="cd21150">
    <property type="entry name" value="PUA_NSun6-like"/>
    <property type="match status" value="1"/>
</dbReference>
<dbReference type="GO" id="GO:0008173">
    <property type="term" value="F:RNA methyltransferase activity"/>
    <property type="evidence" value="ECO:0007669"/>
    <property type="project" value="InterPro"/>
</dbReference>
<dbReference type="Gene3D" id="3.40.50.150">
    <property type="entry name" value="Vaccinia Virus protein VP39"/>
    <property type="match status" value="1"/>
</dbReference>
<evidence type="ECO:0000259" key="6">
    <source>
        <dbReference type="PROSITE" id="PS51686"/>
    </source>
</evidence>
<dbReference type="AlphaFoldDB" id="A0AAD9JFC6"/>
<dbReference type="SUPFAM" id="SSF88697">
    <property type="entry name" value="PUA domain-like"/>
    <property type="match status" value="1"/>
</dbReference>
<evidence type="ECO:0000256" key="2">
    <source>
        <dbReference type="ARBA" id="ARBA00022679"/>
    </source>
</evidence>
<dbReference type="InterPro" id="IPR023267">
    <property type="entry name" value="RCMT"/>
</dbReference>
<dbReference type="PROSITE" id="PS50890">
    <property type="entry name" value="PUA"/>
    <property type="match status" value="1"/>
</dbReference>
<keyword evidence="3 5" id="KW-0949">S-adenosyl-L-methionine</keyword>
<feature type="active site" description="Nucleophile" evidence="5">
    <location>
        <position position="372"/>
    </location>
</feature>